<comment type="caution">
    <text evidence="1">The sequence shown here is derived from an EMBL/GenBank/DDBJ whole genome shotgun (WGS) entry which is preliminary data.</text>
</comment>
<name>A0A917U7L6_9ACTN</name>
<dbReference type="EMBL" id="BMPI01000048">
    <property type="protein sequence ID" value="GGM63419.1"/>
    <property type="molecule type" value="Genomic_DNA"/>
</dbReference>
<proteinExistence type="predicted"/>
<evidence type="ECO:0000313" key="1">
    <source>
        <dbReference type="EMBL" id="GGM63419.1"/>
    </source>
</evidence>
<dbReference type="RefSeq" id="WP_190254906.1">
    <property type="nucleotide sequence ID" value="NZ_BMPI01000048.1"/>
</dbReference>
<accession>A0A917U7L6</accession>
<keyword evidence="2" id="KW-1185">Reference proteome</keyword>
<organism evidence="1 2">
    <name type="scientific">Dactylosporangium sucinum</name>
    <dbReference type="NCBI Taxonomy" id="1424081"/>
    <lineage>
        <taxon>Bacteria</taxon>
        <taxon>Bacillati</taxon>
        <taxon>Actinomycetota</taxon>
        <taxon>Actinomycetes</taxon>
        <taxon>Micromonosporales</taxon>
        <taxon>Micromonosporaceae</taxon>
        <taxon>Dactylosporangium</taxon>
    </lineage>
</organism>
<dbReference type="AlphaFoldDB" id="A0A917U7L6"/>
<sequence>MTAPLHGDTDLLRSEAFEPFVGHMDGVHDDFETAIGDCLPIADTIRDSSDQILNDGMAEQVEYARLIMLGIRDLSAGDAGQVEYLRQQIGGVEDLNTDVANFGRTTT</sequence>
<gene>
    <name evidence="1" type="ORF">GCM10007977_076250</name>
</gene>
<evidence type="ECO:0000313" key="2">
    <source>
        <dbReference type="Proteomes" id="UP000642070"/>
    </source>
</evidence>
<dbReference type="Proteomes" id="UP000642070">
    <property type="component" value="Unassembled WGS sequence"/>
</dbReference>
<reference evidence="1" key="1">
    <citation type="journal article" date="2014" name="Int. J. Syst. Evol. Microbiol.">
        <title>Complete genome sequence of Corynebacterium casei LMG S-19264T (=DSM 44701T), isolated from a smear-ripened cheese.</title>
        <authorList>
            <consortium name="US DOE Joint Genome Institute (JGI-PGF)"/>
            <person name="Walter F."/>
            <person name="Albersmeier A."/>
            <person name="Kalinowski J."/>
            <person name="Ruckert C."/>
        </authorList>
    </citation>
    <scope>NUCLEOTIDE SEQUENCE</scope>
    <source>
        <strain evidence="1">JCM 19831</strain>
    </source>
</reference>
<reference evidence="1" key="2">
    <citation type="submission" date="2020-09" db="EMBL/GenBank/DDBJ databases">
        <authorList>
            <person name="Sun Q."/>
            <person name="Ohkuma M."/>
        </authorList>
    </citation>
    <scope>NUCLEOTIDE SEQUENCE</scope>
    <source>
        <strain evidence="1">JCM 19831</strain>
    </source>
</reference>
<protein>
    <submittedName>
        <fullName evidence="1">Uncharacterized protein</fullName>
    </submittedName>
</protein>